<dbReference type="EMBL" id="QKZT01000005">
    <property type="protein sequence ID" value="PZX54030.1"/>
    <property type="molecule type" value="Genomic_DNA"/>
</dbReference>
<reference evidence="1 2" key="1">
    <citation type="submission" date="2018-06" db="EMBL/GenBank/DDBJ databases">
        <title>Genomic Encyclopedia of Archaeal and Bacterial Type Strains, Phase II (KMG-II): from individual species to whole genera.</title>
        <authorList>
            <person name="Goeker M."/>
        </authorList>
    </citation>
    <scope>NUCLEOTIDE SEQUENCE [LARGE SCALE GENOMIC DNA]</scope>
    <source>
        <strain evidence="1 2">DSM 19830</strain>
    </source>
</reference>
<protein>
    <submittedName>
        <fullName evidence="1">Uncharacterized protein</fullName>
    </submittedName>
</protein>
<dbReference type="Proteomes" id="UP000248882">
    <property type="component" value="Unassembled WGS sequence"/>
</dbReference>
<gene>
    <name evidence="1" type="ORF">LV85_01369</name>
</gene>
<evidence type="ECO:0000313" key="1">
    <source>
        <dbReference type="EMBL" id="PZX54030.1"/>
    </source>
</evidence>
<dbReference type="AlphaFoldDB" id="A0A2W7R6R1"/>
<keyword evidence="2" id="KW-1185">Reference proteome</keyword>
<evidence type="ECO:0000313" key="2">
    <source>
        <dbReference type="Proteomes" id="UP000248882"/>
    </source>
</evidence>
<organism evidence="1 2">
    <name type="scientific">Algoriphagus chordae</name>
    <dbReference type="NCBI Taxonomy" id="237019"/>
    <lineage>
        <taxon>Bacteria</taxon>
        <taxon>Pseudomonadati</taxon>
        <taxon>Bacteroidota</taxon>
        <taxon>Cytophagia</taxon>
        <taxon>Cytophagales</taxon>
        <taxon>Cyclobacteriaceae</taxon>
        <taxon>Algoriphagus</taxon>
    </lineage>
</organism>
<proteinExistence type="predicted"/>
<name>A0A2W7R6R1_9BACT</name>
<sequence length="47" mass="5390">MNLSELFSLETLNGITQISSVFVVLWDIVKVLKKNKENIIPNLILFD</sequence>
<accession>A0A2W7R6R1</accession>
<comment type="caution">
    <text evidence="1">The sequence shown here is derived from an EMBL/GenBank/DDBJ whole genome shotgun (WGS) entry which is preliminary data.</text>
</comment>